<dbReference type="RefSeq" id="WP_113961197.1">
    <property type="nucleotide sequence ID" value="NZ_QNRR01000012.1"/>
</dbReference>
<keyword evidence="8" id="KW-1185">Reference proteome</keyword>
<dbReference type="InterPro" id="IPR000792">
    <property type="entry name" value="Tscrpt_reg_LuxR_C"/>
</dbReference>
<dbReference type="InterPro" id="IPR016032">
    <property type="entry name" value="Sig_transdc_resp-reg_C-effctor"/>
</dbReference>
<evidence type="ECO:0000313" key="7">
    <source>
        <dbReference type="EMBL" id="RBP38063.1"/>
    </source>
</evidence>
<dbReference type="AlphaFoldDB" id="A0A366H9G3"/>
<dbReference type="PROSITE" id="PS50043">
    <property type="entry name" value="HTH_LUXR_2"/>
    <property type="match status" value="1"/>
</dbReference>
<evidence type="ECO:0000256" key="3">
    <source>
        <dbReference type="ARBA" id="ARBA00023163"/>
    </source>
</evidence>
<keyword evidence="2" id="KW-0238">DNA-binding</keyword>
<dbReference type="EMBL" id="QNRR01000012">
    <property type="protein sequence ID" value="RBP38063.1"/>
    <property type="molecule type" value="Genomic_DNA"/>
</dbReference>
<evidence type="ECO:0000256" key="4">
    <source>
        <dbReference type="PROSITE-ProRule" id="PRU00169"/>
    </source>
</evidence>
<dbReference type="SUPFAM" id="SSF52172">
    <property type="entry name" value="CheY-like"/>
    <property type="match status" value="1"/>
</dbReference>
<dbReference type="PANTHER" id="PTHR44688">
    <property type="entry name" value="DNA-BINDING TRANSCRIPTIONAL ACTIVATOR DEVR_DOSR"/>
    <property type="match status" value="1"/>
</dbReference>
<evidence type="ECO:0000259" key="6">
    <source>
        <dbReference type="PROSITE" id="PS50110"/>
    </source>
</evidence>
<name>A0A366H9G3_9BACT</name>
<dbReference type="SUPFAM" id="SSF46894">
    <property type="entry name" value="C-terminal effector domain of the bipartite response regulators"/>
    <property type="match status" value="1"/>
</dbReference>
<dbReference type="Gene3D" id="3.40.50.2300">
    <property type="match status" value="1"/>
</dbReference>
<dbReference type="GO" id="GO:0000160">
    <property type="term" value="P:phosphorelay signal transduction system"/>
    <property type="evidence" value="ECO:0007669"/>
    <property type="project" value="InterPro"/>
</dbReference>
<dbReference type="InterPro" id="IPR036388">
    <property type="entry name" value="WH-like_DNA-bd_sf"/>
</dbReference>
<keyword evidence="4" id="KW-0597">Phosphoprotein</keyword>
<dbReference type="Proteomes" id="UP000253426">
    <property type="component" value="Unassembled WGS sequence"/>
</dbReference>
<dbReference type="Gene3D" id="1.10.10.10">
    <property type="entry name" value="Winged helix-like DNA-binding domain superfamily/Winged helix DNA-binding domain"/>
    <property type="match status" value="1"/>
</dbReference>
<feature type="modified residue" description="4-aspartylphosphate" evidence="4">
    <location>
        <position position="70"/>
    </location>
</feature>
<keyword evidence="3" id="KW-0804">Transcription</keyword>
<sequence length="224" mass="23955">MSNEPSTQRSSPSPSSGLVCLVDDDGLVRRGLERLLRSHAMKVEGFSSAKSYLSWLDSSTIEGPCCLVLDVCMPGLDGLHLQKALADHGVPIIFLTGHGDVPTCAAAMKAGAVDFLTKPVEEEKLMTAIGLALKASISSRREAHERVAARSRYQSLTPREIEVMSCVIAGMLNKQIADHLGAAEKTIKVHRGRVMEKMGVYSVADLVRAAQAVGITPFEVSSPA</sequence>
<feature type="domain" description="Response regulatory" evidence="6">
    <location>
        <begin position="18"/>
        <end position="133"/>
    </location>
</feature>
<dbReference type="SMART" id="SM00421">
    <property type="entry name" value="HTH_LUXR"/>
    <property type="match status" value="1"/>
</dbReference>
<comment type="caution">
    <text evidence="7">The sequence shown here is derived from an EMBL/GenBank/DDBJ whole genome shotgun (WGS) entry which is preliminary data.</text>
</comment>
<dbReference type="GO" id="GO:0006355">
    <property type="term" value="P:regulation of DNA-templated transcription"/>
    <property type="evidence" value="ECO:0007669"/>
    <property type="project" value="InterPro"/>
</dbReference>
<dbReference type="InterPro" id="IPR001789">
    <property type="entry name" value="Sig_transdc_resp-reg_receiver"/>
</dbReference>
<evidence type="ECO:0000256" key="2">
    <source>
        <dbReference type="ARBA" id="ARBA00023125"/>
    </source>
</evidence>
<dbReference type="CDD" id="cd06170">
    <property type="entry name" value="LuxR_C_like"/>
    <property type="match status" value="1"/>
</dbReference>
<evidence type="ECO:0000313" key="8">
    <source>
        <dbReference type="Proteomes" id="UP000253426"/>
    </source>
</evidence>
<feature type="domain" description="HTH luxR-type" evidence="5">
    <location>
        <begin position="149"/>
        <end position="214"/>
    </location>
</feature>
<gene>
    <name evidence="7" type="ORF">DES53_11261</name>
</gene>
<dbReference type="GO" id="GO:0003677">
    <property type="term" value="F:DNA binding"/>
    <property type="evidence" value="ECO:0007669"/>
    <property type="project" value="UniProtKB-KW"/>
</dbReference>
<protein>
    <submittedName>
        <fullName evidence="7">LuxR family two component transcriptional regulator</fullName>
    </submittedName>
</protein>
<dbReference type="Pfam" id="PF00072">
    <property type="entry name" value="Response_reg"/>
    <property type="match status" value="1"/>
</dbReference>
<dbReference type="PANTHER" id="PTHR44688:SF16">
    <property type="entry name" value="DNA-BINDING TRANSCRIPTIONAL ACTIVATOR DEVR_DOSR"/>
    <property type="match status" value="1"/>
</dbReference>
<dbReference type="InterPro" id="IPR011006">
    <property type="entry name" value="CheY-like_superfamily"/>
</dbReference>
<evidence type="ECO:0000256" key="1">
    <source>
        <dbReference type="ARBA" id="ARBA00023015"/>
    </source>
</evidence>
<dbReference type="PRINTS" id="PR00038">
    <property type="entry name" value="HTHLUXR"/>
</dbReference>
<evidence type="ECO:0000259" key="5">
    <source>
        <dbReference type="PROSITE" id="PS50043"/>
    </source>
</evidence>
<dbReference type="Pfam" id="PF00196">
    <property type="entry name" value="GerE"/>
    <property type="match status" value="1"/>
</dbReference>
<dbReference type="PROSITE" id="PS50110">
    <property type="entry name" value="RESPONSE_REGULATORY"/>
    <property type="match status" value="1"/>
</dbReference>
<accession>A0A366H9G3</accession>
<reference evidence="7 8" key="1">
    <citation type="submission" date="2018-06" db="EMBL/GenBank/DDBJ databases">
        <title>Genomic Encyclopedia of Type Strains, Phase IV (KMG-IV): sequencing the most valuable type-strain genomes for metagenomic binning, comparative biology and taxonomic classification.</title>
        <authorList>
            <person name="Goeker M."/>
        </authorList>
    </citation>
    <scope>NUCLEOTIDE SEQUENCE [LARGE SCALE GENOMIC DNA]</scope>
    <source>
        <strain evidence="7 8">DSM 25532</strain>
    </source>
</reference>
<dbReference type="OrthoDB" id="271936at2"/>
<dbReference type="SMART" id="SM00448">
    <property type="entry name" value="REC"/>
    <property type="match status" value="1"/>
</dbReference>
<keyword evidence="1" id="KW-0805">Transcription regulation</keyword>
<organism evidence="7 8">
    <name type="scientific">Roseimicrobium gellanilyticum</name>
    <dbReference type="NCBI Taxonomy" id="748857"/>
    <lineage>
        <taxon>Bacteria</taxon>
        <taxon>Pseudomonadati</taxon>
        <taxon>Verrucomicrobiota</taxon>
        <taxon>Verrucomicrobiia</taxon>
        <taxon>Verrucomicrobiales</taxon>
        <taxon>Verrucomicrobiaceae</taxon>
        <taxon>Roseimicrobium</taxon>
    </lineage>
</organism>
<proteinExistence type="predicted"/>